<feature type="chain" id="PRO_5015116506" description="Secreted protein" evidence="2">
    <location>
        <begin position="22"/>
        <end position="75"/>
    </location>
</feature>
<dbReference type="AlphaFoldDB" id="A0A2P6PSE5"/>
<feature type="signal peptide" evidence="2">
    <location>
        <begin position="1"/>
        <end position="21"/>
    </location>
</feature>
<gene>
    <name evidence="3" type="ORF">RchiOBHm_Chr6g0277071</name>
</gene>
<name>A0A2P6PSE5_ROSCH</name>
<sequence>MYSRNAVLWFLLHRNHALAAAEAITPNLHNQFWVSTPIHKIQRTSELKSGNELTNGKRSLRKSRGAKMRNNEPQK</sequence>
<organism evidence="3 4">
    <name type="scientific">Rosa chinensis</name>
    <name type="common">China rose</name>
    <dbReference type="NCBI Taxonomy" id="74649"/>
    <lineage>
        <taxon>Eukaryota</taxon>
        <taxon>Viridiplantae</taxon>
        <taxon>Streptophyta</taxon>
        <taxon>Embryophyta</taxon>
        <taxon>Tracheophyta</taxon>
        <taxon>Spermatophyta</taxon>
        <taxon>Magnoliopsida</taxon>
        <taxon>eudicotyledons</taxon>
        <taxon>Gunneridae</taxon>
        <taxon>Pentapetalae</taxon>
        <taxon>rosids</taxon>
        <taxon>fabids</taxon>
        <taxon>Rosales</taxon>
        <taxon>Rosaceae</taxon>
        <taxon>Rosoideae</taxon>
        <taxon>Rosoideae incertae sedis</taxon>
        <taxon>Rosa</taxon>
    </lineage>
</organism>
<evidence type="ECO:0008006" key="5">
    <source>
        <dbReference type="Google" id="ProtNLM"/>
    </source>
</evidence>
<dbReference type="Gramene" id="PRQ24855">
    <property type="protein sequence ID" value="PRQ24855"/>
    <property type="gene ID" value="RchiOBHm_Chr6g0277071"/>
</dbReference>
<comment type="caution">
    <text evidence="3">The sequence shown here is derived from an EMBL/GenBank/DDBJ whole genome shotgun (WGS) entry which is preliminary data.</text>
</comment>
<keyword evidence="2" id="KW-0732">Signal</keyword>
<keyword evidence="4" id="KW-1185">Reference proteome</keyword>
<feature type="compositionally biased region" description="Basic residues" evidence="1">
    <location>
        <begin position="58"/>
        <end position="67"/>
    </location>
</feature>
<accession>A0A2P6PSE5</accession>
<dbReference type="EMBL" id="PDCK01000044">
    <property type="protein sequence ID" value="PRQ24855.1"/>
    <property type="molecule type" value="Genomic_DNA"/>
</dbReference>
<evidence type="ECO:0000256" key="1">
    <source>
        <dbReference type="SAM" id="MobiDB-lite"/>
    </source>
</evidence>
<protein>
    <recommendedName>
        <fullName evidence="5">Secreted protein</fullName>
    </recommendedName>
</protein>
<dbReference type="Proteomes" id="UP000238479">
    <property type="component" value="Chromosome 6"/>
</dbReference>
<reference evidence="3 4" key="1">
    <citation type="journal article" date="2018" name="Nat. Genet.">
        <title>The Rosa genome provides new insights in the design of modern roses.</title>
        <authorList>
            <person name="Bendahmane M."/>
        </authorList>
    </citation>
    <scope>NUCLEOTIDE SEQUENCE [LARGE SCALE GENOMIC DNA]</scope>
    <source>
        <strain evidence="4">cv. Old Blush</strain>
    </source>
</reference>
<evidence type="ECO:0000313" key="3">
    <source>
        <dbReference type="EMBL" id="PRQ24855.1"/>
    </source>
</evidence>
<feature type="compositionally biased region" description="Polar residues" evidence="1">
    <location>
        <begin position="47"/>
        <end position="57"/>
    </location>
</feature>
<feature type="region of interest" description="Disordered" evidence="1">
    <location>
        <begin position="44"/>
        <end position="75"/>
    </location>
</feature>
<evidence type="ECO:0000256" key="2">
    <source>
        <dbReference type="SAM" id="SignalP"/>
    </source>
</evidence>
<proteinExistence type="predicted"/>
<evidence type="ECO:0000313" key="4">
    <source>
        <dbReference type="Proteomes" id="UP000238479"/>
    </source>
</evidence>